<sequence>MTLKKVNGAAKSNKPSGSQPATGGTNRPAGQSGNNPPTSAAQGRNGRANSGNGGIAQFNPAPARRGSDGGYGGSRDVPRSAPINIPKK</sequence>
<evidence type="ECO:0000313" key="3">
    <source>
        <dbReference type="Proteomes" id="UP000054516"/>
    </source>
</evidence>
<feature type="region of interest" description="Disordered" evidence="1">
    <location>
        <begin position="1"/>
        <end position="88"/>
    </location>
</feature>
<gene>
    <name evidence="2" type="ORF">SAMD00023353_0900680</name>
</gene>
<keyword evidence="3" id="KW-1185">Reference proteome</keyword>
<dbReference type="AlphaFoldDB" id="A0A1S8A643"/>
<protein>
    <submittedName>
        <fullName evidence="2">Uncharacterized protein</fullName>
    </submittedName>
</protein>
<accession>A0A1S8A643</accession>
<evidence type="ECO:0000256" key="1">
    <source>
        <dbReference type="SAM" id="MobiDB-lite"/>
    </source>
</evidence>
<dbReference type="Proteomes" id="UP000054516">
    <property type="component" value="Unassembled WGS sequence"/>
</dbReference>
<organism evidence="2">
    <name type="scientific">Rosellinia necatrix</name>
    <name type="common">White root-rot fungus</name>
    <dbReference type="NCBI Taxonomy" id="77044"/>
    <lineage>
        <taxon>Eukaryota</taxon>
        <taxon>Fungi</taxon>
        <taxon>Dikarya</taxon>
        <taxon>Ascomycota</taxon>
        <taxon>Pezizomycotina</taxon>
        <taxon>Sordariomycetes</taxon>
        <taxon>Xylariomycetidae</taxon>
        <taxon>Xylariales</taxon>
        <taxon>Xylariaceae</taxon>
        <taxon>Rosellinia</taxon>
    </lineage>
</organism>
<dbReference type="EMBL" id="DF977454">
    <property type="protein sequence ID" value="GAW25568.1"/>
    <property type="molecule type" value="Genomic_DNA"/>
</dbReference>
<feature type="compositionally biased region" description="Low complexity" evidence="1">
    <location>
        <begin position="40"/>
        <end position="50"/>
    </location>
</feature>
<reference evidence="2" key="1">
    <citation type="submission" date="2016-03" db="EMBL/GenBank/DDBJ databases">
        <title>Draft genome sequence of Rosellinia necatrix.</title>
        <authorList>
            <person name="Kanematsu S."/>
        </authorList>
    </citation>
    <scope>NUCLEOTIDE SEQUENCE [LARGE SCALE GENOMIC DNA]</scope>
    <source>
        <strain evidence="2">W97</strain>
    </source>
</reference>
<evidence type="ECO:0000313" key="2">
    <source>
        <dbReference type="EMBL" id="GAW25568.1"/>
    </source>
</evidence>
<proteinExistence type="predicted"/>
<name>A0A1S8A643_ROSNE</name>
<feature type="compositionally biased region" description="Polar residues" evidence="1">
    <location>
        <begin position="13"/>
        <end position="39"/>
    </location>
</feature>